<dbReference type="Pfam" id="PF02517">
    <property type="entry name" value="Rce1-like"/>
    <property type="match status" value="1"/>
</dbReference>
<name>A0A9D1WGN1_9FIRM</name>
<feature type="transmembrane region" description="Helical" evidence="1">
    <location>
        <begin position="191"/>
        <end position="210"/>
    </location>
</feature>
<dbReference type="InterPro" id="IPR037185">
    <property type="entry name" value="EmrE-like"/>
</dbReference>
<keyword evidence="3" id="KW-0645">Protease</keyword>
<feature type="domain" description="CAAX prenyl protease 2/Lysostaphin resistance protein A-like" evidence="2">
    <location>
        <begin position="197"/>
        <end position="296"/>
    </location>
</feature>
<keyword evidence="1" id="KW-1133">Transmembrane helix</keyword>
<feature type="transmembrane region" description="Helical" evidence="1">
    <location>
        <begin position="113"/>
        <end position="134"/>
    </location>
</feature>
<evidence type="ECO:0000313" key="4">
    <source>
        <dbReference type="Proteomes" id="UP000886817"/>
    </source>
</evidence>
<feature type="transmembrane region" description="Helical" evidence="1">
    <location>
        <begin position="231"/>
        <end position="252"/>
    </location>
</feature>
<feature type="transmembrane region" description="Helical" evidence="1">
    <location>
        <begin position="285"/>
        <end position="303"/>
    </location>
</feature>
<keyword evidence="3" id="KW-0378">Hydrolase</keyword>
<evidence type="ECO:0000313" key="3">
    <source>
        <dbReference type="EMBL" id="HIX58725.1"/>
    </source>
</evidence>
<gene>
    <name evidence="3" type="ORF">IAA45_03305</name>
</gene>
<comment type="caution">
    <text evidence="3">The sequence shown here is derived from an EMBL/GenBank/DDBJ whole genome shotgun (WGS) entry which is preliminary data.</text>
</comment>
<feature type="transmembrane region" description="Helical" evidence="1">
    <location>
        <begin position="258"/>
        <end position="278"/>
    </location>
</feature>
<feature type="transmembrane region" description="Helical" evidence="1">
    <location>
        <begin position="155"/>
        <end position="185"/>
    </location>
</feature>
<feature type="transmembrane region" description="Helical" evidence="1">
    <location>
        <begin position="71"/>
        <end position="93"/>
    </location>
</feature>
<accession>A0A9D1WGN1</accession>
<proteinExistence type="predicted"/>
<dbReference type="GO" id="GO:0004175">
    <property type="term" value="F:endopeptidase activity"/>
    <property type="evidence" value="ECO:0007669"/>
    <property type="project" value="UniProtKB-ARBA"/>
</dbReference>
<dbReference type="AlphaFoldDB" id="A0A9D1WGN1"/>
<keyword evidence="1" id="KW-0812">Transmembrane</keyword>
<dbReference type="PANTHER" id="PTHR35797">
    <property type="entry name" value="PROTEASE-RELATED"/>
    <property type="match status" value="1"/>
</dbReference>
<dbReference type="SUPFAM" id="SSF103481">
    <property type="entry name" value="Multidrug resistance efflux transporter EmrE"/>
    <property type="match status" value="1"/>
</dbReference>
<evidence type="ECO:0000259" key="2">
    <source>
        <dbReference type="Pfam" id="PF02517"/>
    </source>
</evidence>
<feature type="transmembrane region" description="Helical" evidence="1">
    <location>
        <begin position="12"/>
        <end position="33"/>
    </location>
</feature>
<dbReference type="EMBL" id="DXEX01000077">
    <property type="protein sequence ID" value="HIX58725.1"/>
    <property type="molecule type" value="Genomic_DNA"/>
</dbReference>
<dbReference type="GO" id="GO:0080120">
    <property type="term" value="P:CAAX-box protein maturation"/>
    <property type="evidence" value="ECO:0007669"/>
    <property type="project" value="UniProtKB-ARBA"/>
</dbReference>
<dbReference type="InterPro" id="IPR003675">
    <property type="entry name" value="Rce1/LyrA-like_dom"/>
</dbReference>
<evidence type="ECO:0000256" key="1">
    <source>
        <dbReference type="SAM" id="Phobius"/>
    </source>
</evidence>
<dbReference type="PANTHER" id="PTHR35797:SF1">
    <property type="entry name" value="PROTEASE"/>
    <property type="match status" value="1"/>
</dbReference>
<dbReference type="Proteomes" id="UP000886817">
    <property type="component" value="Unassembled WGS sequence"/>
</dbReference>
<keyword evidence="1" id="KW-0472">Membrane</keyword>
<organism evidence="3 4">
    <name type="scientific">Candidatus Blautia gallistercoris</name>
    <dbReference type="NCBI Taxonomy" id="2838490"/>
    <lineage>
        <taxon>Bacteria</taxon>
        <taxon>Bacillati</taxon>
        <taxon>Bacillota</taxon>
        <taxon>Clostridia</taxon>
        <taxon>Lachnospirales</taxon>
        <taxon>Lachnospiraceae</taxon>
        <taxon>Blautia</taxon>
    </lineage>
</organism>
<reference evidence="3" key="1">
    <citation type="journal article" date="2021" name="PeerJ">
        <title>Extensive microbial diversity within the chicken gut microbiome revealed by metagenomics and culture.</title>
        <authorList>
            <person name="Gilroy R."/>
            <person name="Ravi A."/>
            <person name="Getino M."/>
            <person name="Pursley I."/>
            <person name="Horton D.L."/>
            <person name="Alikhan N.F."/>
            <person name="Baker D."/>
            <person name="Gharbi K."/>
            <person name="Hall N."/>
            <person name="Watson M."/>
            <person name="Adriaenssens E.M."/>
            <person name="Foster-Nyarko E."/>
            <person name="Jarju S."/>
            <person name="Secka A."/>
            <person name="Antonio M."/>
            <person name="Oren A."/>
            <person name="Chaudhuri R.R."/>
            <person name="La Ragione R."/>
            <person name="Hildebrand F."/>
            <person name="Pallen M.J."/>
        </authorList>
    </citation>
    <scope>NUCLEOTIDE SEQUENCE</scope>
    <source>
        <strain evidence="3">ChiSjej1B19-8411</strain>
    </source>
</reference>
<dbReference type="GO" id="GO:0008237">
    <property type="term" value="F:metallopeptidase activity"/>
    <property type="evidence" value="ECO:0007669"/>
    <property type="project" value="UniProtKB-KW"/>
</dbReference>
<protein>
    <submittedName>
        <fullName evidence="3">CPBP family intramembrane metalloprotease</fullName>
    </submittedName>
</protein>
<feature type="transmembrane region" description="Helical" evidence="1">
    <location>
        <begin position="39"/>
        <end position="59"/>
    </location>
</feature>
<sequence length="351" mass="39103">MKDTVMEKKQLTIFLLIAYGITYLMGFVMWYGYGKGADVSTFANVQMMYPAAGVILAFLLTGEKRDRLPRLFFGGYLVITGILMVLAVLSVVYPEAGQEAFAGAGLENGISLWLLLVQLVLIGGSILEWIFLLAAGKDRRRAFGLQGMKWKGSVLCILLFLGLYLLRTLISCLVSGQMAVFGLIWTSPVTWIQLAALPVNFFLVFLAFFGEEYGWRYYFQPLLQKKFGLRWGALLLGVVWGLWHMPLNLLYYSPDAGLVSMAAQQITCITLGIFFAYAYGKTGNIWVPVALHFMNNNLIPVITGNYSADVLQNQAIAWGDLVPALLLNGLVFGPFLFSKVFQNCDQITEIK</sequence>
<keyword evidence="3" id="KW-0482">Metalloprotease</keyword>
<feature type="transmembrane region" description="Helical" evidence="1">
    <location>
        <begin position="315"/>
        <end position="337"/>
    </location>
</feature>
<reference evidence="3" key="2">
    <citation type="submission" date="2021-04" db="EMBL/GenBank/DDBJ databases">
        <authorList>
            <person name="Gilroy R."/>
        </authorList>
    </citation>
    <scope>NUCLEOTIDE SEQUENCE</scope>
    <source>
        <strain evidence="3">ChiSjej1B19-8411</strain>
    </source>
</reference>
<dbReference type="InterPro" id="IPR042150">
    <property type="entry name" value="MmRce1-like"/>
</dbReference>